<proteinExistence type="predicted"/>
<dbReference type="Gene3D" id="3.40.430.10">
    <property type="entry name" value="Dihydrofolate Reductase, subunit A"/>
    <property type="match status" value="1"/>
</dbReference>
<comment type="caution">
    <text evidence="2">The sequence shown here is derived from an EMBL/GenBank/DDBJ whole genome shotgun (WGS) entry which is preliminary data.</text>
</comment>
<dbReference type="GO" id="GO:0009231">
    <property type="term" value="P:riboflavin biosynthetic process"/>
    <property type="evidence" value="ECO:0007669"/>
    <property type="project" value="InterPro"/>
</dbReference>
<dbReference type="EMBL" id="JACCBU010000001">
    <property type="protein sequence ID" value="NYE72543.1"/>
    <property type="molecule type" value="Genomic_DNA"/>
</dbReference>
<dbReference type="Pfam" id="PF01872">
    <property type="entry name" value="RibD_C"/>
    <property type="match status" value="1"/>
</dbReference>
<dbReference type="InterPro" id="IPR002734">
    <property type="entry name" value="RibDG_C"/>
</dbReference>
<keyword evidence="3" id="KW-1185">Reference proteome</keyword>
<evidence type="ECO:0000313" key="3">
    <source>
        <dbReference type="Proteomes" id="UP000569914"/>
    </source>
</evidence>
<organism evidence="2 3">
    <name type="scientific">Microlunatus parietis</name>
    <dbReference type="NCBI Taxonomy" id="682979"/>
    <lineage>
        <taxon>Bacteria</taxon>
        <taxon>Bacillati</taxon>
        <taxon>Actinomycetota</taxon>
        <taxon>Actinomycetes</taxon>
        <taxon>Propionibacteriales</taxon>
        <taxon>Propionibacteriaceae</taxon>
        <taxon>Microlunatus</taxon>
    </lineage>
</organism>
<protein>
    <submittedName>
        <fullName evidence="2">Dihydrofolate reductase</fullName>
    </submittedName>
</protein>
<evidence type="ECO:0000313" key="2">
    <source>
        <dbReference type="EMBL" id="NYE72543.1"/>
    </source>
</evidence>
<dbReference type="InterPro" id="IPR050765">
    <property type="entry name" value="Riboflavin_Biosynth_HTPR"/>
</dbReference>
<feature type="domain" description="Bacterial bifunctional deaminase-reductase C-terminal" evidence="1">
    <location>
        <begin position="9"/>
        <end position="191"/>
    </location>
</feature>
<sequence length="200" mass="22037">MTEQQTTTRTVLANFTMSIDGYVTGPGGPADMSWVAKHAVSDQARDILTRIVNGTTAVLGRVNAEGFRGYWVPVGRDETADPRDRAYGQWIEQVDKVIFSTTQTETDWNNARMVNDDPAKIIRELRDLPGGDIVINNSLSLIRALLAADELDRLIVTLCPELSGGGVRMFEDGFPSTSWSLTDVVSTDTGALVLQYDRQR</sequence>
<gene>
    <name evidence="2" type="ORF">BKA15_003872</name>
</gene>
<dbReference type="PANTHER" id="PTHR38011:SF2">
    <property type="entry name" value="BIFUNCTIONAL DEAMINASE-REDUCTASE DOMAIN PROTEIN"/>
    <property type="match status" value="1"/>
</dbReference>
<evidence type="ECO:0000259" key="1">
    <source>
        <dbReference type="Pfam" id="PF01872"/>
    </source>
</evidence>
<accession>A0A7Y9I906</accession>
<dbReference type="PANTHER" id="PTHR38011">
    <property type="entry name" value="DIHYDROFOLATE REDUCTASE FAMILY PROTEIN (AFU_ORTHOLOGUE AFUA_8G06820)"/>
    <property type="match status" value="1"/>
</dbReference>
<dbReference type="InterPro" id="IPR024072">
    <property type="entry name" value="DHFR-like_dom_sf"/>
</dbReference>
<reference evidence="2 3" key="1">
    <citation type="submission" date="2020-07" db="EMBL/GenBank/DDBJ databases">
        <title>Sequencing the genomes of 1000 actinobacteria strains.</title>
        <authorList>
            <person name="Klenk H.-P."/>
        </authorList>
    </citation>
    <scope>NUCLEOTIDE SEQUENCE [LARGE SCALE GENOMIC DNA]</scope>
    <source>
        <strain evidence="2 3">DSM 22083</strain>
    </source>
</reference>
<dbReference type="SUPFAM" id="SSF53597">
    <property type="entry name" value="Dihydrofolate reductase-like"/>
    <property type="match status" value="1"/>
</dbReference>
<name>A0A7Y9I906_9ACTN</name>
<dbReference type="AlphaFoldDB" id="A0A7Y9I906"/>
<dbReference type="GO" id="GO:0008703">
    <property type="term" value="F:5-amino-6-(5-phosphoribosylamino)uracil reductase activity"/>
    <property type="evidence" value="ECO:0007669"/>
    <property type="project" value="InterPro"/>
</dbReference>
<dbReference type="Proteomes" id="UP000569914">
    <property type="component" value="Unassembled WGS sequence"/>
</dbReference>
<dbReference type="RefSeq" id="WP_179753415.1">
    <property type="nucleotide sequence ID" value="NZ_JACCBU010000001.1"/>
</dbReference>